<accession>A0A6A6B7Z0</accession>
<evidence type="ECO:0000259" key="1">
    <source>
        <dbReference type="PROSITE" id="PS50181"/>
    </source>
</evidence>
<sequence>MEGPYLGPPSQTSTIMRASLDQLPQELLFQILDQLDKHHHASLALTCKRLCIAAASYLFSTVHIYPLEHRLATGTELICSNPRLACLVQHAYLYTPEGWRDEYVQAKRGMTEDLLGFEDFERPLDLISKLPKLTRATLCFSKVCTKPYTIKHVPFNESYRSRRDNLEALFAALANSDSPCTITNLYIRNLQNINHSGLTRSETFPSVLQKLVSFRLSIVNRYADSRWGGQLLQPEAHTFMDEFPRIWLQPLATTKNLSRLFLYSDAYFGFCPKLELRGIHFPNIQTLALGGFTFSHDWQLDWLVSHKATLKNLYLDNCALIYQAIIYSTVDAEGYFKDIVRPDFAAAPRDSWRNYPRRWWWCFDRFRTELHLRNFCIGYGPWQQRGRDPVEEVENMEISLVPNRYVCFDEGIEPYQYTDKPVSVLKRDDGRPVSWEPPQCDREDKDALLRLLKAIGQSVPRGSDIVQKEYRLQDGFVIWDGT</sequence>
<evidence type="ECO:0000313" key="3">
    <source>
        <dbReference type="Proteomes" id="UP000799438"/>
    </source>
</evidence>
<dbReference type="InterPro" id="IPR036047">
    <property type="entry name" value="F-box-like_dom_sf"/>
</dbReference>
<dbReference type="PANTHER" id="PTHR42057:SF2">
    <property type="entry name" value="F-BOX DOMAIN PROTEIN (AFU_ORTHOLOGUE AFUA_4G00200)-RELATED"/>
    <property type="match status" value="1"/>
</dbReference>
<dbReference type="CDD" id="cd09917">
    <property type="entry name" value="F-box_SF"/>
    <property type="match status" value="1"/>
</dbReference>
<dbReference type="PROSITE" id="PS50181">
    <property type="entry name" value="FBOX"/>
    <property type="match status" value="1"/>
</dbReference>
<dbReference type="GeneID" id="54304329"/>
<evidence type="ECO:0000313" key="2">
    <source>
        <dbReference type="EMBL" id="KAF2140322.1"/>
    </source>
</evidence>
<dbReference type="SUPFAM" id="SSF81383">
    <property type="entry name" value="F-box domain"/>
    <property type="match status" value="1"/>
</dbReference>
<reference evidence="2" key="1">
    <citation type="journal article" date="2020" name="Stud. Mycol.">
        <title>101 Dothideomycetes genomes: a test case for predicting lifestyles and emergence of pathogens.</title>
        <authorList>
            <person name="Haridas S."/>
            <person name="Albert R."/>
            <person name="Binder M."/>
            <person name="Bloem J."/>
            <person name="Labutti K."/>
            <person name="Salamov A."/>
            <person name="Andreopoulos B."/>
            <person name="Baker S."/>
            <person name="Barry K."/>
            <person name="Bills G."/>
            <person name="Bluhm B."/>
            <person name="Cannon C."/>
            <person name="Castanera R."/>
            <person name="Culley D."/>
            <person name="Daum C."/>
            <person name="Ezra D."/>
            <person name="Gonzalez J."/>
            <person name="Henrissat B."/>
            <person name="Kuo A."/>
            <person name="Liang C."/>
            <person name="Lipzen A."/>
            <person name="Lutzoni F."/>
            <person name="Magnuson J."/>
            <person name="Mondo S."/>
            <person name="Nolan M."/>
            <person name="Ohm R."/>
            <person name="Pangilinan J."/>
            <person name="Park H.-J."/>
            <person name="Ramirez L."/>
            <person name="Alfaro M."/>
            <person name="Sun H."/>
            <person name="Tritt A."/>
            <person name="Yoshinaga Y."/>
            <person name="Zwiers L.-H."/>
            <person name="Turgeon B."/>
            <person name="Goodwin S."/>
            <person name="Spatafora J."/>
            <person name="Crous P."/>
            <person name="Grigoriev I."/>
        </authorList>
    </citation>
    <scope>NUCLEOTIDE SEQUENCE</scope>
    <source>
        <strain evidence="2">CBS 121167</strain>
    </source>
</reference>
<dbReference type="PANTHER" id="PTHR42057">
    <property type="entry name" value="F-BOX DOMAIN PROTEIN (AFU_ORTHOLOGUE AFUA_4G00200)"/>
    <property type="match status" value="1"/>
</dbReference>
<dbReference type="InterPro" id="IPR001810">
    <property type="entry name" value="F-box_dom"/>
</dbReference>
<dbReference type="Pfam" id="PF12937">
    <property type="entry name" value="F-box-like"/>
    <property type="match status" value="1"/>
</dbReference>
<dbReference type="RefSeq" id="XP_033396035.1">
    <property type="nucleotide sequence ID" value="XM_033546822.1"/>
</dbReference>
<feature type="domain" description="F-box" evidence="1">
    <location>
        <begin position="17"/>
        <end position="62"/>
    </location>
</feature>
<keyword evidence="3" id="KW-1185">Reference proteome</keyword>
<gene>
    <name evidence="2" type="ORF">K452DRAFT_54123</name>
</gene>
<organism evidence="2 3">
    <name type="scientific">Aplosporella prunicola CBS 121167</name>
    <dbReference type="NCBI Taxonomy" id="1176127"/>
    <lineage>
        <taxon>Eukaryota</taxon>
        <taxon>Fungi</taxon>
        <taxon>Dikarya</taxon>
        <taxon>Ascomycota</taxon>
        <taxon>Pezizomycotina</taxon>
        <taxon>Dothideomycetes</taxon>
        <taxon>Dothideomycetes incertae sedis</taxon>
        <taxon>Botryosphaeriales</taxon>
        <taxon>Aplosporellaceae</taxon>
        <taxon>Aplosporella</taxon>
    </lineage>
</organism>
<name>A0A6A6B7Z0_9PEZI</name>
<dbReference type="AlphaFoldDB" id="A0A6A6B7Z0"/>
<dbReference type="EMBL" id="ML995490">
    <property type="protein sequence ID" value="KAF2140322.1"/>
    <property type="molecule type" value="Genomic_DNA"/>
</dbReference>
<proteinExistence type="predicted"/>
<protein>
    <recommendedName>
        <fullName evidence="1">F-box domain-containing protein</fullName>
    </recommendedName>
</protein>
<dbReference type="Proteomes" id="UP000799438">
    <property type="component" value="Unassembled WGS sequence"/>
</dbReference>
<dbReference type="OrthoDB" id="3140657at2759"/>